<organism evidence="1 2">
    <name type="scientific">Rhododendron molle</name>
    <name type="common">Chinese azalea</name>
    <name type="synonym">Azalea mollis</name>
    <dbReference type="NCBI Taxonomy" id="49168"/>
    <lineage>
        <taxon>Eukaryota</taxon>
        <taxon>Viridiplantae</taxon>
        <taxon>Streptophyta</taxon>
        <taxon>Embryophyta</taxon>
        <taxon>Tracheophyta</taxon>
        <taxon>Spermatophyta</taxon>
        <taxon>Magnoliopsida</taxon>
        <taxon>eudicotyledons</taxon>
        <taxon>Gunneridae</taxon>
        <taxon>Pentapetalae</taxon>
        <taxon>asterids</taxon>
        <taxon>Ericales</taxon>
        <taxon>Ericaceae</taxon>
        <taxon>Ericoideae</taxon>
        <taxon>Rhodoreae</taxon>
        <taxon>Rhododendron</taxon>
    </lineage>
</organism>
<protein>
    <submittedName>
        <fullName evidence="1">Uncharacterized protein</fullName>
    </submittedName>
</protein>
<comment type="caution">
    <text evidence="1">The sequence shown here is derived from an EMBL/GenBank/DDBJ whole genome shotgun (WGS) entry which is preliminary data.</text>
</comment>
<keyword evidence="2" id="KW-1185">Reference proteome</keyword>
<sequence>MSLSLLLDGNGVEDGDNAKSEQKKKHQDGDDDNGQDSDDDGNEKGKRSGLGLLLCVLSEEVIIRIWFRAYSLCFPASIAACLRWNCCCCMGSREATGTNTLFPRIFGHEASGSWCHIECCKANKRMIHGCNFWIRSCQSCGARIAGASRIIGVDLKAKRFKLFPLGQFEILDCPDALEQKSMTLSRQDFSNAHAWCQPSFILMGL</sequence>
<evidence type="ECO:0000313" key="2">
    <source>
        <dbReference type="Proteomes" id="UP001062846"/>
    </source>
</evidence>
<evidence type="ECO:0000313" key="1">
    <source>
        <dbReference type="EMBL" id="KAI8525607.1"/>
    </source>
</evidence>
<proteinExistence type="predicted"/>
<dbReference type="EMBL" id="CM046400">
    <property type="protein sequence ID" value="KAI8525607.1"/>
    <property type="molecule type" value="Genomic_DNA"/>
</dbReference>
<name>A0ACC0LAM6_RHOML</name>
<dbReference type="Proteomes" id="UP001062846">
    <property type="component" value="Chromosome 13"/>
</dbReference>
<reference evidence="1" key="1">
    <citation type="submission" date="2022-02" db="EMBL/GenBank/DDBJ databases">
        <title>Plant Genome Project.</title>
        <authorList>
            <person name="Zhang R.-G."/>
        </authorList>
    </citation>
    <scope>NUCLEOTIDE SEQUENCE</scope>
    <source>
        <strain evidence="1">AT1</strain>
    </source>
</reference>
<accession>A0ACC0LAM6</accession>
<gene>
    <name evidence="1" type="ORF">RHMOL_Rhmol13G0243600</name>
</gene>